<proteinExistence type="predicted"/>
<protein>
    <submittedName>
        <fullName evidence="2">Uncharacterized protein</fullName>
    </submittedName>
</protein>
<dbReference type="EMBL" id="ML179260">
    <property type="protein sequence ID" value="THU93051.1"/>
    <property type="molecule type" value="Genomic_DNA"/>
</dbReference>
<feature type="compositionally biased region" description="Gly residues" evidence="1">
    <location>
        <begin position="385"/>
        <end position="398"/>
    </location>
</feature>
<dbReference type="AlphaFoldDB" id="A0A4S8LUP4"/>
<accession>A0A4S8LUP4</accession>
<evidence type="ECO:0000313" key="2">
    <source>
        <dbReference type="EMBL" id="THU93051.1"/>
    </source>
</evidence>
<keyword evidence="3" id="KW-1185">Reference proteome</keyword>
<feature type="region of interest" description="Disordered" evidence="1">
    <location>
        <begin position="1"/>
        <end position="27"/>
    </location>
</feature>
<feature type="compositionally biased region" description="Low complexity" evidence="1">
    <location>
        <begin position="337"/>
        <end position="347"/>
    </location>
</feature>
<sequence>MLKQLTSKNKHKGITSDSPFAGGKTEQNDFCSIRSQWDGKHVMISIDFSPHNSARSWMRSINGVWSQTEGLPGLGTVADLSDEDKHCQTELNLISSRSPEQLTTYTPSDPFAGAPPPISMATEGSNFLFIKYNWSIDDASNDCGSDDCSSLSSLPPLPSYPQAQLSFPAPTPTPPTLLPLPTPEQYAMAVDHDRVHPPPSQASKAWAFTFTMVEAVETPLMPSPWCFLYPVIDDGFFGLGVLEEIKALKEPSEVDEETEDGVVGGTLPNIPVDDAVAGVGEAGPAAYAHHQARGQQAGAGAGRAPLVVSSSQSSNGPGGMMMAGRLAKEREAYGHHGPSARQQQQQPQGGGGGTQFGAGPGPAAVGSMVGGGGPAQGQRRFSGSEGDGSGSGSGGRYSGAGYEERGMVVWHNPDMDEEGGQGGYAGGWSEEARRMSLAGRPGAQQGPSGGKPAPRDGPNPSSVLVHRDGGRVPEPQQPETPEGLEEIPLTYDSLVLDGDERPRNGKGVGGTSGMEGGASGNGQRRE</sequence>
<evidence type="ECO:0000256" key="1">
    <source>
        <dbReference type="SAM" id="MobiDB-lite"/>
    </source>
</evidence>
<feature type="compositionally biased region" description="Low complexity" evidence="1">
    <location>
        <begin position="288"/>
        <end position="304"/>
    </location>
</feature>
<gene>
    <name evidence="2" type="ORF">K435DRAFT_840384</name>
</gene>
<organism evidence="2 3">
    <name type="scientific">Dendrothele bispora (strain CBS 962.96)</name>
    <dbReference type="NCBI Taxonomy" id="1314807"/>
    <lineage>
        <taxon>Eukaryota</taxon>
        <taxon>Fungi</taxon>
        <taxon>Dikarya</taxon>
        <taxon>Basidiomycota</taxon>
        <taxon>Agaricomycotina</taxon>
        <taxon>Agaricomycetes</taxon>
        <taxon>Agaricomycetidae</taxon>
        <taxon>Agaricales</taxon>
        <taxon>Agaricales incertae sedis</taxon>
        <taxon>Dendrothele</taxon>
    </lineage>
</organism>
<dbReference type="Proteomes" id="UP000297245">
    <property type="component" value="Unassembled WGS sequence"/>
</dbReference>
<feature type="region of interest" description="Disordered" evidence="1">
    <location>
        <begin position="250"/>
        <end position="269"/>
    </location>
</feature>
<feature type="compositionally biased region" description="Gly residues" evidence="1">
    <location>
        <begin position="506"/>
        <end position="520"/>
    </location>
</feature>
<feature type="region of interest" description="Disordered" evidence="1">
    <location>
        <begin position="288"/>
        <end position="526"/>
    </location>
</feature>
<name>A0A4S8LUP4_DENBC</name>
<dbReference type="OrthoDB" id="3263231at2759"/>
<feature type="compositionally biased region" description="Gly residues" evidence="1">
    <location>
        <begin position="348"/>
        <end position="360"/>
    </location>
</feature>
<evidence type="ECO:0000313" key="3">
    <source>
        <dbReference type="Proteomes" id="UP000297245"/>
    </source>
</evidence>
<reference evidence="2 3" key="1">
    <citation type="journal article" date="2019" name="Nat. Ecol. Evol.">
        <title>Megaphylogeny resolves global patterns of mushroom evolution.</title>
        <authorList>
            <person name="Varga T."/>
            <person name="Krizsan K."/>
            <person name="Foldi C."/>
            <person name="Dima B."/>
            <person name="Sanchez-Garcia M."/>
            <person name="Sanchez-Ramirez S."/>
            <person name="Szollosi G.J."/>
            <person name="Szarkandi J.G."/>
            <person name="Papp V."/>
            <person name="Albert L."/>
            <person name="Andreopoulos W."/>
            <person name="Angelini C."/>
            <person name="Antonin V."/>
            <person name="Barry K.W."/>
            <person name="Bougher N.L."/>
            <person name="Buchanan P."/>
            <person name="Buyck B."/>
            <person name="Bense V."/>
            <person name="Catcheside P."/>
            <person name="Chovatia M."/>
            <person name="Cooper J."/>
            <person name="Damon W."/>
            <person name="Desjardin D."/>
            <person name="Finy P."/>
            <person name="Geml J."/>
            <person name="Haridas S."/>
            <person name="Hughes K."/>
            <person name="Justo A."/>
            <person name="Karasinski D."/>
            <person name="Kautmanova I."/>
            <person name="Kiss B."/>
            <person name="Kocsube S."/>
            <person name="Kotiranta H."/>
            <person name="LaButti K.M."/>
            <person name="Lechner B.E."/>
            <person name="Liimatainen K."/>
            <person name="Lipzen A."/>
            <person name="Lukacs Z."/>
            <person name="Mihaltcheva S."/>
            <person name="Morgado L.N."/>
            <person name="Niskanen T."/>
            <person name="Noordeloos M.E."/>
            <person name="Ohm R.A."/>
            <person name="Ortiz-Santana B."/>
            <person name="Ovrebo C."/>
            <person name="Racz N."/>
            <person name="Riley R."/>
            <person name="Savchenko A."/>
            <person name="Shiryaev A."/>
            <person name="Soop K."/>
            <person name="Spirin V."/>
            <person name="Szebenyi C."/>
            <person name="Tomsovsky M."/>
            <person name="Tulloss R.E."/>
            <person name="Uehling J."/>
            <person name="Grigoriev I.V."/>
            <person name="Vagvolgyi C."/>
            <person name="Papp T."/>
            <person name="Martin F.M."/>
            <person name="Miettinen O."/>
            <person name="Hibbett D.S."/>
            <person name="Nagy L.G."/>
        </authorList>
    </citation>
    <scope>NUCLEOTIDE SEQUENCE [LARGE SCALE GENOMIC DNA]</scope>
    <source>
        <strain evidence="2 3">CBS 962.96</strain>
    </source>
</reference>